<dbReference type="Gene3D" id="1.10.287.1260">
    <property type="match status" value="1"/>
</dbReference>
<feature type="domain" description="Mechanosensitive ion channel MscS C-terminal" evidence="9">
    <location>
        <begin position="179"/>
        <end position="261"/>
    </location>
</feature>
<feature type="transmembrane region" description="Helical" evidence="7">
    <location>
        <begin position="91"/>
        <end position="120"/>
    </location>
</feature>
<dbReference type="SUPFAM" id="SSF82861">
    <property type="entry name" value="Mechanosensitive channel protein MscS (YggB), transmembrane region"/>
    <property type="match status" value="1"/>
</dbReference>
<protein>
    <recommendedName>
        <fullName evidence="7">Small-conductance mechanosensitive channel</fullName>
    </recommendedName>
</protein>
<comment type="similarity">
    <text evidence="2 7">Belongs to the MscS (TC 1.A.23) family.</text>
</comment>
<organism evidence="10 11">
    <name type="scientific">Pseudomarimonas arenosa</name>
    <dbReference type="NCBI Taxonomy" id="2774145"/>
    <lineage>
        <taxon>Bacteria</taxon>
        <taxon>Pseudomonadati</taxon>
        <taxon>Pseudomonadota</taxon>
        <taxon>Gammaproteobacteria</taxon>
        <taxon>Lysobacterales</taxon>
        <taxon>Lysobacteraceae</taxon>
        <taxon>Pseudomarimonas</taxon>
    </lineage>
</organism>
<comment type="subunit">
    <text evidence="7">Homoheptamer.</text>
</comment>
<dbReference type="Gene3D" id="2.30.30.60">
    <property type="match status" value="1"/>
</dbReference>
<comment type="function">
    <text evidence="7">Mechanosensitive channel that participates in the regulation of osmotic pressure changes within the cell, opening in response to stretch forces in the membrane lipid bilayer, without the need for other proteins. Contributes to normal resistance to hypoosmotic shock. Forms an ion channel of 1.0 nanosiemens conductance with a slight preference for anions.</text>
</comment>
<keyword evidence="11" id="KW-1185">Reference proteome</keyword>
<evidence type="ECO:0000256" key="6">
    <source>
        <dbReference type="ARBA" id="ARBA00023136"/>
    </source>
</evidence>
<dbReference type="InterPro" id="IPR023408">
    <property type="entry name" value="MscS_beta-dom_sf"/>
</dbReference>
<evidence type="ECO:0000256" key="4">
    <source>
        <dbReference type="ARBA" id="ARBA00022692"/>
    </source>
</evidence>
<dbReference type="EMBL" id="JACYTR010000062">
    <property type="protein sequence ID" value="MBD8527732.1"/>
    <property type="molecule type" value="Genomic_DNA"/>
</dbReference>
<keyword evidence="7" id="KW-0406">Ion transport</keyword>
<evidence type="ECO:0000313" key="10">
    <source>
        <dbReference type="EMBL" id="MBD8527732.1"/>
    </source>
</evidence>
<dbReference type="GO" id="GO:0005886">
    <property type="term" value="C:plasma membrane"/>
    <property type="evidence" value="ECO:0007669"/>
    <property type="project" value="UniProtKB-SubCell"/>
</dbReference>
<dbReference type="InterPro" id="IPR045275">
    <property type="entry name" value="MscS_archaea/bacteria_type"/>
</dbReference>
<feature type="transmembrane region" description="Helical" evidence="7">
    <location>
        <begin position="58"/>
        <end position="79"/>
    </location>
</feature>
<evidence type="ECO:0000256" key="7">
    <source>
        <dbReference type="RuleBase" id="RU369025"/>
    </source>
</evidence>
<sequence length="280" mass="30190">MNELLNQIDWTAVSQQAMTWSGKLLLALLLFWVGKWLARRISKLVGGLVERTSKDSMLAGFVRNLVFGLGVAIVVVAALDQLGVPNASLLTALGAAGLAIGLSLQGSLSNLASGVLLILFRPFRSGDFVEVGGVSGSVDNLSLLFTVLITGDNRQVTMPNSQVMSSPIINFSARDQRRIDLVIGIGYQHQAEQAIDIIRDVVASTEGVLQDPEPVYMLMNLGESSVDIAVRPWSKTSVYWPTRSRLLIRIKAALDEAGIEIPFPQRSVHWVGKPAASAAD</sequence>
<evidence type="ECO:0000256" key="2">
    <source>
        <dbReference type="ARBA" id="ARBA00008017"/>
    </source>
</evidence>
<dbReference type="AlphaFoldDB" id="A0AAW3ZRM7"/>
<keyword evidence="7" id="KW-0997">Cell inner membrane</keyword>
<name>A0AAW3ZRM7_9GAMM</name>
<comment type="subcellular location">
    <subcellularLocation>
        <location evidence="7">Cell inner membrane</location>
        <topology evidence="7">Multi-pass membrane protein</topology>
    </subcellularLocation>
    <subcellularLocation>
        <location evidence="1">Cell membrane</location>
        <topology evidence="1">Multi-pass membrane protein</topology>
    </subcellularLocation>
</comment>
<reference evidence="10 11" key="1">
    <citation type="submission" date="2020-09" db="EMBL/GenBank/DDBJ databases">
        <title>Pseudoxanthomonas sp. CAU 1598 isolated from sand of Yaerae Beach.</title>
        <authorList>
            <person name="Kim W."/>
        </authorList>
    </citation>
    <scope>NUCLEOTIDE SEQUENCE [LARGE SCALE GENOMIC DNA]</scope>
    <source>
        <strain evidence="10 11">CAU 1598</strain>
    </source>
</reference>
<evidence type="ECO:0000259" key="9">
    <source>
        <dbReference type="Pfam" id="PF21082"/>
    </source>
</evidence>
<proteinExistence type="inferred from homology"/>
<feature type="domain" description="Mechanosensitive ion channel MscS" evidence="8">
    <location>
        <begin position="107"/>
        <end position="172"/>
    </location>
</feature>
<feature type="transmembrane region" description="Helical" evidence="7">
    <location>
        <begin position="20"/>
        <end position="38"/>
    </location>
</feature>
<dbReference type="InterPro" id="IPR011066">
    <property type="entry name" value="MscS_channel_C_sf"/>
</dbReference>
<keyword evidence="6 7" id="KW-0472">Membrane</keyword>
<accession>A0AAW3ZRM7</accession>
<dbReference type="PANTHER" id="PTHR30221">
    <property type="entry name" value="SMALL-CONDUCTANCE MECHANOSENSITIVE CHANNEL"/>
    <property type="match status" value="1"/>
</dbReference>
<keyword evidence="5 7" id="KW-1133">Transmembrane helix</keyword>
<dbReference type="SUPFAM" id="SSF82689">
    <property type="entry name" value="Mechanosensitive channel protein MscS (YggB), C-terminal domain"/>
    <property type="match status" value="1"/>
</dbReference>
<dbReference type="RefSeq" id="WP_192031154.1">
    <property type="nucleotide sequence ID" value="NZ_JACYTR010000062.1"/>
</dbReference>
<gene>
    <name evidence="10" type="ORF">IFO71_18455</name>
</gene>
<dbReference type="InterPro" id="IPR010920">
    <property type="entry name" value="LSM_dom_sf"/>
</dbReference>
<evidence type="ECO:0000259" key="8">
    <source>
        <dbReference type="Pfam" id="PF00924"/>
    </source>
</evidence>
<dbReference type="Pfam" id="PF00924">
    <property type="entry name" value="MS_channel_2nd"/>
    <property type="match status" value="1"/>
</dbReference>
<evidence type="ECO:0000256" key="3">
    <source>
        <dbReference type="ARBA" id="ARBA00022475"/>
    </source>
</evidence>
<keyword evidence="4 7" id="KW-0812">Transmembrane</keyword>
<dbReference type="GO" id="GO:0008381">
    <property type="term" value="F:mechanosensitive monoatomic ion channel activity"/>
    <property type="evidence" value="ECO:0007669"/>
    <property type="project" value="InterPro"/>
</dbReference>
<dbReference type="SUPFAM" id="SSF50182">
    <property type="entry name" value="Sm-like ribonucleoproteins"/>
    <property type="match status" value="1"/>
</dbReference>
<evidence type="ECO:0000256" key="5">
    <source>
        <dbReference type="ARBA" id="ARBA00022989"/>
    </source>
</evidence>
<comment type="caution">
    <text evidence="10">The sequence shown here is derived from an EMBL/GenBank/DDBJ whole genome shotgun (WGS) entry which is preliminary data.</text>
</comment>
<keyword evidence="7" id="KW-0813">Transport</keyword>
<dbReference type="Proteomes" id="UP000613768">
    <property type="component" value="Unassembled WGS sequence"/>
</dbReference>
<dbReference type="Gene3D" id="3.30.70.100">
    <property type="match status" value="1"/>
</dbReference>
<dbReference type="InterPro" id="IPR006685">
    <property type="entry name" value="MscS_channel_2nd"/>
</dbReference>
<keyword evidence="7" id="KW-0407">Ion channel</keyword>
<dbReference type="PANTHER" id="PTHR30221:SF1">
    <property type="entry name" value="SMALL-CONDUCTANCE MECHANOSENSITIVE CHANNEL"/>
    <property type="match status" value="1"/>
</dbReference>
<dbReference type="InterPro" id="IPR011014">
    <property type="entry name" value="MscS_channel_TM-2"/>
</dbReference>
<evidence type="ECO:0000313" key="11">
    <source>
        <dbReference type="Proteomes" id="UP000613768"/>
    </source>
</evidence>
<comment type="caution">
    <text evidence="7">Lacks conserved residue(s) required for the propagation of feature annotation.</text>
</comment>
<dbReference type="Pfam" id="PF21082">
    <property type="entry name" value="MS_channel_3rd"/>
    <property type="match status" value="1"/>
</dbReference>
<evidence type="ECO:0000256" key="1">
    <source>
        <dbReference type="ARBA" id="ARBA00004651"/>
    </source>
</evidence>
<keyword evidence="3" id="KW-1003">Cell membrane</keyword>
<dbReference type="InterPro" id="IPR049278">
    <property type="entry name" value="MS_channel_C"/>
</dbReference>